<reference evidence="2" key="1">
    <citation type="submission" date="2018-05" db="EMBL/GenBank/DDBJ databases">
        <authorList>
            <person name="Lanie J.A."/>
            <person name="Ng W.-L."/>
            <person name="Kazmierczak K.M."/>
            <person name="Andrzejewski T.M."/>
            <person name="Davidsen T.M."/>
            <person name="Wayne K.J."/>
            <person name="Tettelin H."/>
            <person name="Glass J.I."/>
            <person name="Rusch D."/>
            <person name="Podicherti R."/>
            <person name="Tsui H.-C.T."/>
            <person name="Winkler M.E."/>
        </authorList>
    </citation>
    <scope>NUCLEOTIDE SEQUENCE</scope>
</reference>
<dbReference type="Pfam" id="PF00266">
    <property type="entry name" value="Aminotran_5"/>
    <property type="match status" value="1"/>
</dbReference>
<feature type="non-terminal residue" evidence="2">
    <location>
        <position position="229"/>
    </location>
</feature>
<dbReference type="PANTHER" id="PTHR43586:SF15">
    <property type="entry name" value="BLR3095 PROTEIN"/>
    <property type="match status" value="1"/>
</dbReference>
<organism evidence="2">
    <name type="scientific">marine metagenome</name>
    <dbReference type="NCBI Taxonomy" id="408172"/>
    <lineage>
        <taxon>unclassified sequences</taxon>
        <taxon>metagenomes</taxon>
        <taxon>ecological metagenomes</taxon>
    </lineage>
</organism>
<dbReference type="Gene3D" id="3.40.640.10">
    <property type="entry name" value="Type I PLP-dependent aspartate aminotransferase-like (Major domain)"/>
    <property type="match status" value="1"/>
</dbReference>
<dbReference type="EMBL" id="UINC01030549">
    <property type="protein sequence ID" value="SVB15127.1"/>
    <property type="molecule type" value="Genomic_DNA"/>
</dbReference>
<protein>
    <recommendedName>
        <fullName evidence="1">Aminotransferase class V domain-containing protein</fullName>
    </recommendedName>
</protein>
<dbReference type="SUPFAM" id="SSF53383">
    <property type="entry name" value="PLP-dependent transferases"/>
    <property type="match status" value="1"/>
</dbReference>
<proteinExistence type="predicted"/>
<sequence length="229" mass="25595">MELSEIRSEFPILENKTYLNSCSLGALSQSSMTHLKEFQEVWNDRGASAWYGTWDNVIEELRKRVSAFLSIQPQELALLPSTSTALSVIAECFDYKNRNKIICTDLDFPTLAFQWAVKPEIELVVLPTIDGIHIDPQQFAEAVDEKTAFIATSHVFYTTGYIQDLEVLGNIAHEAGAFLLIDGYQAPGQIPVNLSKSSADFYTAGSLKWLCGGPGLSYLYVRNQLIEKM</sequence>
<accession>A0A382BPN8</accession>
<name>A0A382BPN8_9ZZZZ</name>
<feature type="domain" description="Aminotransferase class V" evidence="1">
    <location>
        <begin position="53"/>
        <end position="229"/>
    </location>
</feature>
<dbReference type="InterPro" id="IPR015424">
    <property type="entry name" value="PyrdxlP-dep_Trfase"/>
</dbReference>
<evidence type="ECO:0000313" key="2">
    <source>
        <dbReference type="EMBL" id="SVB15127.1"/>
    </source>
</evidence>
<dbReference type="PANTHER" id="PTHR43586">
    <property type="entry name" value="CYSTEINE DESULFURASE"/>
    <property type="match status" value="1"/>
</dbReference>
<dbReference type="AlphaFoldDB" id="A0A382BPN8"/>
<gene>
    <name evidence="2" type="ORF">METZ01_LOCUS167981</name>
</gene>
<dbReference type="InterPro" id="IPR015421">
    <property type="entry name" value="PyrdxlP-dep_Trfase_major"/>
</dbReference>
<evidence type="ECO:0000259" key="1">
    <source>
        <dbReference type="Pfam" id="PF00266"/>
    </source>
</evidence>
<dbReference type="InterPro" id="IPR000192">
    <property type="entry name" value="Aminotrans_V_dom"/>
</dbReference>